<dbReference type="KEGG" id="asd:AS9A_P20077"/>
<sequence>MIQKRPYPSSPIAPTHTQQSSAPGPRTTDDQNRAISRSLRTGSTANGCGALTAPAPSLLCAAAPQPRHRETAR</sequence>
<name>F6ESK0_HOYSD</name>
<geneLocation type="plasmid" evidence="2 3">
    <name>pAS9A-2</name>
</geneLocation>
<evidence type="ECO:0000256" key="1">
    <source>
        <dbReference type="SAM" id="MobiDB-lite"/>
    </source>
</evidence>
<feature type="compositionally biased region" description="Low complexity" evidence="1">
    <location>
        <begin position="50"/>
        <end position="64"/>
    </location>
</feature>
<dbReference type="HOGENOM" id="CLU_2696395_0_0_11"/>
<keyword evidence="2" id="KW-0614">Plasmid</keyword>
<feature type="region of interest" description="Disordered" evidence="1">
    <location>
        <begin position="1"/>
        <end position="73"/>
    </location>
</feature>
<dbReference type="EMBL" id="CP002788">
    <property type="protein sequence ID" value="AEF43121.1"/>
    <property type="molecule type" value="Genomic_DNA"/>
</dbReference>
<organism evidence="2 3">
    <name type="scientific">Hoyosella subflava (strain DSM 45089 / JCM 17490 / NBRC 109087 / DQS3-9A1)</name>
    <name type="common">Amycolicicoccus subflavus</name>
    <dbReference type="NCBI Taxonomy" id="443218"/>
    <lineage>
        <taxon>Bacteria</taxon>
        <taxon>Bacillati</taxon>
        <taxon>Actinomycetota</taxon>
        <taxon>Actinomycetes</taxon>
        <taxon>Mycobacteriales</taxon>
        <taxon>Hoyosellaceae</taxon>
        <taxon>Hoyosella</taxon>
    </lineage>
</organism>
<protein>
    <submittedName>
        <fullName evidence="2">Uncharacterized protein</fullName>
    </submittedName>
</protein>
<dbReference type="AlphaFoldDB" id="F6ESK0"/>
<dbReference type="Proteomes" id="UP000009235">
    <property type="component" value="Plasmid pAS9A-2"/>
</dbReference>
<evidence type="ECO:0000313" key="3">
    <source>
        <dbReference type="Proteomes" id="UP000009235"/>
    </source>
</evidence>
<feature type="compositionally biased region" description="Polar residues" evidence="1">
    <location>
        <begin position="33"/>
        <end position="46"/>
    </location>
</feature>
<keyword evidence="3" id="KW-1185">Reference proteome</keyword>
<evidence type="ECO:0000313" key="2">
    <source>
        <dbReference type="EMBL" id="AEF43121.1"/>
    </source>
</evidence>
<reference evidence="2 3" key="1">
    <citation type="journal article" date="2011" name="J. Bacteriol.">
        <title>Complete genome sequence of Amycolicicoccus subflavus DQS3-9A1T, an actinomycete isolated from crude oil-polluted soil.</title>
        <authorList>
            <person name="Cai M."/>
            <person name="Chen W.M."/>
            <person name="Nie Y."/>
            <person name="Chi C.Q."/>
            <person name="Wang Y.N."/>
            <person name="Tang Y.Q."/>
            <person name="Li G.Y."/>
            <person name="Wu X.L."/>
        </authorList>
    </citation>
    <scope>NUCLEOTIDE SEQUENCE [LARGE SCALE GENOMIC DNA]</scope>
    <source>
        <strain evidence="3">DSM 45089 / DQS3-9A1</strain>
        <plasmid evidence="2 3">pAS9A-2</plasmid>
    </source>
</reference>
<proteinExistence type="predicted"/>
<gene>
    <name evidence="2" type="ordered locus">AS9A_P20077</name>
</gene>
<accession>F6ESK0</accession>